<evidence type="ECO:0000313" key="1">
    <source>
        <dbReference type="EMBL" id="CAB4775418.1"/>
    </source>
</evidence>
<dbReference type="SUPFAM" id="SSF52317">
    <property type="entry name" value="Class I glutamine amidotransferase-like"/>
    <property type="match status" value="1"/>
</dbReference>
<dbReference type="PANTHER" id="PTHR43235">
    <property type="entry name" value="GLUTAMINE AMIDOTRANSFERASE PB2B2.05-RELATED"/>
    <property type="match status" value="1"/>
</dbReference>
<sequence length="247" mass="26611">MLPLIAVAGRIGARGKVSRLEVSFAGRRYLDAVIRAGGEPVTIAPRELSDEFAAQILGRFDGLLLMGGSDVDPAMYDQEPHPRTYGVDRRNDEFEATLCRAAARIGLPTLAICRGMQVANVAFGGSLHQHLADLEVPSQVAHGPHGFPSPLEGVEHSIEIAPGSLLAKALNGCDVPPAISYHHQAVDRLGSGFTATAWATDGHVEAMERSDGWFVCLQWHPEDTAHSDPAQQRIYDAFVEQTGAERD</sequence>
<dbReference type="GO" id="GO:0033969">
    <property type="term" value="F:gamma-glutamyl-gamma-aminobutyrate hydrolase activity"/>
    <property type="evidence" value="ECO:0007669"/>
    <property type="project" value="TreeGrafter"/>
</dbReference>
<proteinExistence type="predicted"/>
<dbReference type="EMBL" id="CAEZYY010000079">
    <property type="protein sequence ID" value="CAB4775418.1"/>
    <property type="molecule type" value="Genomic_DNA"/>
</dbReference>
<reference evidence="1" key="1">
    <citation type="submission" date="2020-05" db="EMBL/GenBank/DDBJ databases">
        <authorList>
            <person name="Chiriac C."/>
            <person name="Salcher M."/>
            <person name="Ghai R."/>
            <person name="Kavagutti S V."/>
        </authorList>
    </citation>
    <scope>NUCLEOTIDE SEQUENCE</scope>
</reference>
<dbReference type="AlphaFoldDB" id="A0A6J6VXG3"/>
<dbReference type="EMBL" id="CAFBLR010000174">
    <property type="protein sequence ID" value="CAB4882698.1"/>
    <property type="molecule type" value="Genomic_DNA"/>
</dbReference>
<dbReference type="InterPro" id="IPR011697">
    <property type="entry name" value="Peptidase_C26"/>
</dbReference>
<dbReference type="GO" id="GO:0006598">
    <property type="term" value="P:polyamine catabolic process"/>
    <property type="evidence" value="ECO:0007669"/>
    <property type="project" value="TreeGrafter"/>
</dbReference>
<dbReference type="PROSITE" id="PS51273">
    <property type="entry name" value="GATASE_TYPE_1"/>
    <property type="match status" value="1"/>
</dbReference>
<evidence type="ECO:0000313" key="2">
    <source>
        <dbReference type="EMBL" id="CAB4882698.1"/>
    </source>
</evidence>
<dbReference type="InterPro" id="IPR044668">
    <property type="entry name" value="PuuD-like"/>
</dbReference>
<accession>A0A6J6VXG3</accession>
<dbReference type="Pfam" id="PF07722">
    <property type="entry name" value="Peptidase_C26"/>
    <property type="match status" value="1"/>
</dbReference>
<dbReference type="Gene3D" id="3.40.50.880">
    <property type="match status" value="1"/>
</dbReference>
<dbReference type="InterPro" id="IPR029062">
    <property type="entry name" value="Class_I_gatase-like"/>
</dbReference>
<protein>
    <submittedName>
        <fullName evidence="1">Unannotated protein</fullName>
    </submittedName>
</protein>
<name>A0A6J6VXG3_9ZZZZ</name>
<dbReference type="PANTHER" id="PTHR43235:SF1">
    <property type="entry name" value="GLUTAMINE AMIDOTRANSFERASE PB2B2.05-RELATED"/>
    <property type="match status" value="1"/>
</dbReference>
<gene>
    <name evidence="1" type="ORF">UFOPK2806_02678</name>
    <name evidence="2" type="ORF">UFOPK3417_01529</name>
</gene>
<organism evidence="1">
    <name type="scientific">freshwater metagenome</name>
    <dbReference type="NCBI Taxonomy" id="449393"/>
    <lineage>
        <taxon>unclassified sequences</taxon>
        <taxon>metagenomes</taxon>
        <taxon>ecological metagenomes</taxon>
    </lineage>
</organism>
<dbReference type="CDD" id="cd01745">
    <property type="entry name" value="GATase1_2"/>
    <property type="match status" value="1"/>
</dbReference>
<dbReference type="GO" id="GO:0005829">
    <property type="term" value="C:cytosol"/>
    <property type="evidence" value="ECO:0007669"/>
    <property type="project" value="TreeGrafter"/>
</dbReference>